<dbReference type="EMBL" id="JAVDTX010000002">
    <property type="protein sequence ID" value="MDR6844529.1"/>
    <property type="molecule type" value="Genomic_DNA"/>
</dbReference>
<reference evidence="1 2" key="1">
    <citation type="submission" date="2023-07" db="EMBL/GenBank/DDBJ databases">
        <title>Sorghum-associated microbial communities from plants grown in Nebraska, USA.</title>
        <authorList>
            <person name="Schachtman D."/>
        </authorList>
    </citation>
    <scope>NUCLEOTIDE SEQUENCE [LARGE SCALE GENOMIC DNA]</scope>
    <source>
        <strain evidence="1 2">BE124</strain>
    </source>
</reference>
<proteinExistence type="predicted"/>
<keyword evidence="2" id="KW-1185">Reference proteome</keyword>
<dbReference type="Proteomes" id="UP001261871">
    <property type="component" value="Unassembled WGS sequence"/>
</dbReference>
<evidence type="ECO:0000313" key="2">
    <source>
        <dbReference type="Proteomes" id="UP001261871"/>
    </source>
</evidence>
<protein>
    <submittedName>
        <fullName evidence="1">Uncharacterized protein</fullName>
    </submittedName>
</protein>
<evidence type="ECO:0000313" key="1">
    <source>
        <dbReference type="EMBL" id="MDR6844529.1"/>
    </source>
</evidence>
<sequence length="159" mass="18734">MLALNRLREYQAEVCAQLLDADGKKMFNYYNMIIDNSGLSKLLKERVEEENTFLIAVMPDFQMKGQEDSTKWENILQFFILDKTDYSEHDHDGFINIFVETQVKAKAFIDKLIEDKSNRNGVFCNFLSWLDEESIRVSPIWEMNQCNGWKVELNFDTPQ</sequence>
<accession>A0ABU1S0H9</accession>
<name>A0ABU1S0H9_9FLAO</name>
<comment type="caution">
    <text evidence="1">The sequence shown here is derived from an EMBL/GenBank/DDBJ whole genome shotgun (WGS) entry which is preliminary data.</text>
</comment>
<dbReference type="RefSeq" id="WP_310004981.1">
    <property type="nucleotide sequence ID" value="NZ_JAVDTX010000002.1"/>
</dbReference>
<gene>
    <name evidence="1" type="ORF">J2W95_001220</name>
</gene>
<organism evidence="1 2">
    <name type="scientific">Flavobacterium granuli</name>
    <dbReference type="NCBI Taxonomy" id="280093"/>
    <lineage>
        <taxon>Bacteria</taxon>
        <taxon>Pseudomonadati</taxon>
        <taxon>Bacteroidota</taxon>
        <taxon>Flavobacteriia</taxon>
        <taxon>Flavobacteriales</taxon>
        <taxon>Flavobacteriaceae</taxon>
        <taxon>Flavobacterium</taxon>
    </lineage>
</organism>